<dbReference type="GO" id="GO:0015671">
    <property type="term" value="P:oxygen transport"/>
    <property type="evidence" value="ECO:0007669"/>
    <property type="project" value="InterPro"/>
</dbReference>
<dbReference type="STRING" id="592050.SAMN05421875_12314"/>
<evidence type="ECO:0000256" key="1">
    <source>
        <dbReference type="ARBA" id="ARBA00001971"/>
    </source>
</evidence>
<dbReference type="GO" id="GO:0020037">
    <property type="term" value="F:heme binding"/>
    <property type="evidence" value="ECO:0007669"/>
    <property type="project" value="InterPro"/>
</dbReference>
<name>A0A1H4D749_9BURK</name>
<evidence type="ECO:0000313" key="7">
    <source>
        <dbReference type="EMBL" id="SEA68501.1"/>
    </source>
</evidence>
<dbReference type="CDD" id="cd00454">
    <property type="entry name" value="TrHb1_N"/>
    <property type="match status" value="1"/>
</dbReference>
<dbReference type="Pfam" id="PF01152">
    <property type="entry name" value="Bac_globin"/>
    <property type="match status" value="1"/>
</dbReference>
<evidence type="ECO:0000256" key="3">
    <source>
        <dbReference type="ARBA" id="ARBA00022617"/>
    </source>
</evidence>
<sequence>MATTLYQRLGESAGIARLVDDVIAAHLSNPLVKTRFENAEDLEHTKKMATEFFCAGAGGPQPYTGRDMLTVHKGMNISEQEYLAVMDDIVGAMGKHQLDDATKNEVIGILYALKGHIIRV</sequence>
<evidence type="ECO:0000256" key="6">
    <source>
        <dbReference type="PIRSR" id="PIRSR601486-1"/>
    </source>
</evidence>
<dbReference type="InterPro" id="IPR019795">
    <property type="entry name" value="Globin_bac-like_CS"/>
</dbReference>
<evidence type="ECO:0000256" key="5">
    <source>
        <dbReference type="ARBA" id="ARBA00023004"/>
    </source>
</evidence>
<keyword evidence="5 6" id="KW-0408">Iron</keyword>
<keyword evidence="2" id="KW-0813">Transport</keyword>
<dbReference type="SUPFAM" id="SSF46458">
    <property type="entry name" value="Globin-like"/>
    <property type="match status" value="1"/>
</dbReference>
<evidence type="ECO:0000256" key="4">
    <source>
        <dbReference type="ARBA" id="ARBA00022723"/>
    </source>
</evidence>
<keyword evidence="3 6" id="KW-0349">Heme</keyword>
<dbReference type="Gene3D" id="1.10.490.10">
    <property type="entry name" value="Globins"/>
    <property type="match status" value="1"/>
</dbReference>
<dbReference type="InterPro" id="IPR009050">
    <property type="entry name" value="Globin-like_sf"/>
</dbReference>
<protein>
    <submittedName>
        <fullName evidence="7">Hemoglobin</fullName>
    </submittedName>
</protein>
<reference evidence="8" key="1">
    <citation type="submission" date="2016-10" db="EMBL/GenBank/DDBJ databases">
        <authorList>
            <person name="Varghese N."/>
            <person name="Submissions S."/>
        </authorList>
    </citation>
    <scope>NUCLEOTIDE SEQUENCE [LARGE SCALE GENOMIC DNA]</scope>
    <source>
        <strain evidence="8">DSM 25157</strain>
    </source>
</reference>
<gene>
    <name evidence="7" type="ORF">SAMN05421875_12314</name>
</gene>
<organism evidence="7 8">
    <name type="scientific">Acidovorax soli</name>
    <dbReference type="NCBI Taxonomy" id="592050"/>
    <lineage>
        <taxon>Bacteria</taxon>
        <taxon>Pseudomonadati</taxon>
        <taxon>Pseudomonadota</taxon>
        <taxon>Betaproteobacteria</taxon>
        <taxon>Burkholderiales</taxon>
        <taxon>Comamonadaceae</taxon>
        <taxon>Acidovorax</taxon>
    </lineage>
</organism>
<keyword evidence="8" id="KW-1185">Reference proteome</keyword>
<proteinExistence type="predicted"/>
<dbReference type="AlphaFoldDB" id="A0A1H4D749"/>
<dbReference type="GO" id="GO:0046872">
    <property type="term" value="F:metal ion binding"/>
    <property type="evidence" value="ECO:0007669"/>
    <property type="project" value="UniProtKB-KW"/>
</dbReference>
<feature type="binding site" description="distal binding residue" evidence="6">
    <location>
        <position position="72"/>
    </location>
    <ligand>
        <name>heme</name>
        <dbReference type="ChEBI" id="CHEBI:30413"/>
    </ligand>
    <ligandPart>
        <name>Fe</name>
        <dbReference type="ChEBI" id="CHEBI:18248"/>
    </ligandPart>
</feature>
<accession>A0A1H4D749</accession>
<evidence type="ECO:0000313" key="8">
    <source>
        <dbReference type="Proteomes" id="UP000199002"/>
    </source>
</evidence>
<dbReference type="InterPro" id="IPR012292">
    <property type="entry name" value="Globin/Proto"/>
</dbReference>
<keyword evidence="4 6" id="KW-0479">Metal-binding</keyword>
<dbReference type="RefSeq" id="WP_092699624.1">
    <property type="nucleotide sequence ID" value="NZ_CAXIQL010000045.1"/>
</dbReference>
<dbReference type="GO" id="GO:0019825">
    <property type="term" value="F:oxygen binding"/>
    <property type="evidence" value="ECO:0007669"/>
    <property type="project" value="InterPro"/>
</dbReference>
<dbReference type="InterPro" id="IPR001486">
    <property type="entry name" value="Hemoglobin_trunc"/>
</dbReference>
<evidence type="ECO:0000256" key="2">
    <source>
        <dbReference type="ARBA" id="ARBA00022448"/>
    </source>
</evidence>
<dbReference type="PROSITE" id="PS01213">
    <property type="entry name" value="GLOBIN_FAM_2"/>
    <property type="match status" value="1"/>
</dbReference>
<comment type="cofactor">
    <cofactor evidence="1">
        <name>heme</name>
        <dbReference type="ChEBI" id="CHEBI:30413"/>
    </cofactor>
</comment>
<dbReference type="Proteomes" id="UP000199002">
    <property type="component" value="Unassembled WGS sequence"/>
</dbReference>
<dbReference type="GeneID" id="34231700"/>
<dbReference type="EMBL" id="FNQJ01000023">
    <property type="protein sequence ID" value="SEA68501.1"/>
    <property type="molecule type" value="Genomic_DNA"/>
</dbReference>